<dbReference type="Gene3D" id="1.10.260.40">
    <property type="entry name" value="lambda repressor-like DNA-binding domains"/>
    <property type="match status" value="1"/>
</dbReference>
<keyword evidence="2" id="KW-1185">Reference proteome</keyword>
<accession>A0ABQ2DTA7</accession>
<protein>
    <recommendedName>
        <fullName evidence="3">Addiction module antidote protein, HigA family</fullName>
    </recommendedName>
</protein>
<dbReference type="SUPFAM" id="SSF47413">
    <property type="entry name" value="lambda repressor-like DNA-binding domains"/>
    <property type="match status" value="1"/>
</dbReference>
<evidence type="ECO:0000313" key="1">
    <source>
        <dbReference type="EMBL" id="GGJ69900.1"/>
    </source>
</evidence>
<evidence type="ECO:0000313" key="2">
    <source>
        <dbReference type="Proteomes" id="UP000606115"/>
    </source>
</evidence>
<comment type="caution">
    <text evidence="1">The sequence shown here is derived from an EMBL/GenBank/DDBJ whole genome shotgun (WGS) entry which is preliminary data.</text>
</comment>
<gene>
    <name evidence="1" type="ORF">GCM10007173_30920</name>
</gene>
<dbReference type="Proteomes" id="UP000606115">
    <property type="component" value="Unassembled WGS sequence"/>
</dbReference>
<proteinExistence type="predicted"/>
<name>A0ABQ2DTA7_9MICC</name>
<evidence type="ECO:0008006" key="3">
    <source>
        <dbReference type="Google" id="ProtNLM"/>
    </source>
</evidence>
<organism evidence="1 2">
    <name type="scientific">Glutamicibacter ardleyensis</name>
    <dbReference type="NCBI Taxonomy" id="225894"/>
    <lineage>
        <taxon>Bacteria</taxon>
        <taxon>Bacillati</taxon>
        <taxon>Actinomycetota</taxon>
        <taxon>Actinomycetes</taxon>
        <taxon>Micrococcales</taxon>
        <taxon>Micrococcaceae</taxon>
        <taxon>Glutamicibacter</taxon>
    </lineage>
</organism>
<sequence>MHGKRAITADTALRLGRYFGIDPQSWLNLQAHYELVLAEDRIAEKLAAITPLKVD</sequence>
<reference evidence="2" key="1">
    <citation type="journal article" date="2019" name="Int. J. Syst. Evol. Microbiol.">
        <title>The Global Catalogue of Microorganisms (GCM) 10K type strain sequencing project: providing services to taxonomists for standard genome sequencing and annotation.</title>
        <authorList>
            <consortium name="The Broad Institute Genomics Platform"/>
            <consortium name="The Broad Institute Genome Sequencing Center for Infectious Disease"/>
            <person name="Wu L."/>
            <person name="Ma J."/>
        </authorList>
    </citation>
    <scope>NUCLEOTIDE SEQUENCE [LARGE SCALE GENOMIC DNA]</scope>
    <source>
        <strain evidence="2">CGMCC 1.3685</strain>
    </source>
</reference>
<dbReference type="InterPro" id="IPR010982">
    <property type="entry name" value="Lambda_DNA-bd_dom_sf"/>
</dbReference>
<dbReference type="EMBL" id="BMKX01000009">
    <property type="protein sequence ID" value="GGJ69900.1"/>
    <property type="molecule type" value="Genomic_DNA"/>
</dbReference>